<dbReference type="EMBL" id="JABFTP020000144">
    <property type="protein sequence ID" value="KAL3280616.1"/>
    <property type="molecule type" value="Genomic_DNA"/>
</dbReference>
<gene>
    <name evidence="1" type="ORF">HHI36_003853</name>
</gene>
<feature type="non-terminal residue" evidence="1">
    <location>
        <position position="101"/>
    </location>
</feature>
<reference evidence="1 2" key="1">
    <citation type="journal article" date="2021" name="BMC Biol.">
        <title>Horizontally acquired antibacterial genes associated with adaptive radiation of ladybird beetles.</title>
        <authorList>
            <person name="Li H.S."/>
            <person name="Tang X.F."/>
            <person name="Huang Y.H."/>
            <person name="Xu Z.Y."/>
            <person name="Chen M.L."/>
            <person name="Du X.Y."/>
            <person name="Qiu B.Y."/>
            <person name="Chen P.T."/>
            <person name="Zhang W."/>
            <person name="Slipinski A."/>
            <person name="Escalona H.E."/>
            <person name="Waterhouse R.M."/>
            <person name="Zwick A."/>
            <person name="Pang H."/>
        </authorList>
    </citation>
    <scope>NUCLEOTIDE SEQUENCE [LARGE SCALE GENOMIC DNA]</scope>
    <source>
        <strain evidence="1">SYSU2018</strain>
    </source>
</reference>
<proteinExistence type="predicted"/>
<protein>
    <submittedName>
        <fullName evidence="1">Uncharacterized protein</fullName>
    </submittedName>
</protein>
<sequence>MNSNRNRSTCSVLINNKLRPDCQENIERYSYLVQKTSYLISFSTIAHSELSSIVELIYNISPEAEHWLRDIKRLAQNGKKWKGFLDIPGGMTLHCPNFIQI</sequence>
<evidence type="ECO:0000313" key="1">
    <source>
        <dbReference type="EMBL" id="KAL3280616.1"/>
    </source>
</evidence>
<dbReference type="AlphaFoldDB" id="A0ABD2NQH6"/>
<organism evidence="1 2">
    <name type="scientific">Cryptolaemus montrouzieri</name>
    <dbReference type="NCBI Taxonomy" id="559131"/>
    <lineage>
        <taxon>Eukaryota</taxon>
        <taxon>Metazoa</taxon>
        <taxon>Ecdysozoa</taxon>
        <taxon>Arthropoda</taxon>
        <taxon>Hexapoda</taxon>
        <taxon>Insecta</taxon>
        <taxon>Pterygota</taxon>
        <taxon>Neoptera</taxon>
        <taxon>Endopterygota</taxon>
        <taxon>Coleoptera</taxon>
        <taxon>Polyphaga</taxon>
        <taxon>Cucujiformia</taxon>
        <taxon>Coccinelloidea</taxon>
        <taxon>Coccinellidae</taxon>
        <taxon>Scymninae</taxon>
        <taxon>Scymnini</taxon>
        <taxon>Cryptolaemus</taxon>
    </lineage>
</organism>
<comment type="caution">
    <text evidence="1">The sequence shown here is derived from an EMBL/GenBank/DDBJ whole genome shotgun (WGS) entry which is preliminary data.</text>
</comment>
<evidence type="ECO:0000313" key="2">
    <source>
        <dbReference type="Proteomes" id="UP001516400"/>
    </source>
</evidence>
<accession>A0ABD2NQH6</accession>
<name>A0ABD2NQH6_9CUCU</name>
<keyword evidence="2" id="KW-1185">Reference proteome</keyword>
<dbReference type="Proteomes" id="UP001516400">
    <property type="component" value="Unassembled WGS sequence"/>
</dbReference>